<protein>
    <submittedName>
        <fullName evidence="1">Uncharacterized protein</fullName>
    </submittedName>
</protein>
<gene>
    <name evidence="1" type="ORF">D0Y65_052956</name>
</gene>
<keyword evidence="2" id="KW-1185">Reference proteome</keyword>
<proteinExistence type="predicted"/>
<accession>A0A445F032</accession>
<evidence type="ECO:0000313" key="1">
    <source>
        <dbReference type="EMBL" id="RZB42184.1"/>
    </source>
</evidence>
<dbReference type="Proteomes" id="UP000289340">
    <property type="component" value="Chromosome 20"/>
</dbReference>
<reference evidence="1 2" key="1">
    <citation type="submission" date="2018-09" db="EMBL/GenBank/DDBJ databases">
        <title>A high-quality reference genome of wild soybean provides a powerful tool to mine soybean genomes.</title>
        <authorList>
            <person name="Xie M."/>
            <person name="Chung C.Y.L."/>
            <person name="Li M.-W."/>
            <person name="Wong F.-L."/>
            <person name="Chan T.-F."/>
            <person name="Lam H.-M."/>
        </authorList>
    </citation>
    <scope>NUCLEOTIDE SEQUENCE [LARGE SCALE GENOMIC DNA]</scope>
    <source>
        <strain evidence="2">cv. W05</strain>
        <tissue evidence="1">Hypocotyl of etiolated seedlings</tissue>
    </source>
</reference>
<sequence length="166" mass="18777">MVVCFSFSFVCLVTNNEMIPQIPGIGSAGVDMDFNGEDEDIVEREQDERVDENGFVIGLHATELKLLPVPRKGEKQPWLEQHEQNHPVQHRDAREEFGSRRKRVVEGSECLAWLCYSVVGTRVLGFCVNVWRGYALLDLIKGLSEPLLSRDAKEDNNHAWSVARGP</sequence>
<evidence type="ECO:0000313" key="2">
    <source>
        <dbReference type="Proteomes" id="UP000289340"/>
    </source>
</evidence>
<name>A0A445F032_GLYSO</name>
<dbReference type="EMBL" id="QZWG01000020">
    <property type="protein sequence ID" value="RZB42184.1"/>
    <property type="molecule type" value="Genomic_DNA"/>
</dbReference>
<comment type="caution">
    <text evidence="1">The sequence shown here is derived from an EMBL/GenBank/DDBJ whole genome shotgun (WGS) entry which is preliminary data.</text>
</comment>
<dbReference type="AlphaFoldDB" id="A0A445F032"/>
<organism evidence="1 2">
    <name type="scientific">Glycine soja</name>
    <name type="common">Wild soybean</name>
    <dbReference type="NCBI Taxonomy" id="3848"/>
    <lineage>
        <taxon>Eukaryota</taxon>
        <taxon>Viridiplantae</taxon>
        <taxon>Streptophyta</taxon>
        <taxon>Embryophyta</taxon>
        <taxon>Tracheophyta</taxon>
        <taxon>Spermatophyta</taxon>
        <taxon>Magnoliopsida</taxon>
        <taxon>eudicotyledons</taxon>
        <taxon>Gunneridae</taxon>
        <taxon>Pentapetalae</taxon>
        <taxon>rosids</taxon>
        <taxon>fabids</taxon>
        <taxon>Fabales</taxon>
        <taxon>Fabaceae</taxon>
        <taxon>Papilionoideae</taxon>
        <taxon>50 kb inversion clade</taxon>
        <taxon>NPAAA clade</taxon>
        <taxon>indigoferoid/millettioid clade</taxon>
        <taxon>Phaseoleae</taxon>
        <taxon>Glycine</taxon>
        <taxon>Glycine subgen. Soja</taxon>
    </lineage>
</organism>